<evidence type="ECO:0000313" key="3">
    <source>
        <dbReference type="Proteomes" id="UP000185736"/>
    </source>
</evidence>
<dbReference type="InterPro" id="IPR013321">
    <property type="entry name" value="Arc_rbn_hlx_hlx"/>
</dbReference>
<sequence length="90" mass="9863">MSRQVSVTLPNHLADELEQRVASGAYTDRSEAVTDGLRELFAREEAVDAWLRGDVAPAYDELRADSSLVLDASQVRAHIAAHHSCRTSEA</sequence>
<dbReference type="SUPFAM" id="SSF47598">
    <property type="entry name" value="Ribbon-helix-helix"/>
    <property type="match status" value="1"/>
</dbReference>
<accession>A0A1Q8I002</accession>
<dbReference type="CDD" id="cd22231">
    <property type="entry name" value="RHH_NikR_HicB-like"/>
    <property type="match status" value="1"/>
</dbReference>
<evidence type="ECO:0000313" key="2">
    <source>
        <dbReference type="EMBL" id="OLO51961.1"/>
    </source>
</evidence>
<gene>
    <name evidence="2" type="ORF">BKH30_07650</name>
    <name evidence="1" type="ORF">BKH32_08130</name>
</gene>
<evidence type="ECO:0000313" key="4">
    <source>
        <dbReference type="Proteomes" id="UP000186855"/>
    </source>
</evidence>
<dbReference type="InterPro" id="IPR010985">
    <property type="entry name" value="Ribbon_hlx_hlx"/>
</dbReference>
<dbReference type="RefSeq" id="WP_075249468.1">
    <property type="nucleotide sequence ID" value="NZ_MSGO01000036.1"/>
</dbReference>
<dbReference type="EMBL" id="MSGO01000036">
    <property type="protein sequence ID" value="OLL14438.1"/>
    <property type="molecule type" value="Genomic_DNA"/>
</dbReference>
<dbReference type="Gene3D" id="1.10.1220.10">
    <property type="entry name" value="Met repressor-like"/>
    <property type="match status" value="1"/>
</dbReference>
<name>A0A1Q8I002_9ACTO</name>
<dbReference type="EMBL" id="MSKI01000080">
    <property type="protein sequence ID" value="OLO51961.1"/>
    <property type="molecule type" value="Genomic_DNA"/>
</dbReference>
<protein>
    <submittedName>
        <fullName evidence="1">CopG family transcriptional regulator</fullName>
    </submittedName>
</protein>
<reference evidence="3 4" key="1">
    <citation type="submission" date="2016-12" db="EMBL/GenBank/DDBJ databases">
        <title>Genomic comparison of strains in the 'Actinomyces naeslundii' group.</title>
        <authorList>
            <person name="Mughal S.R."/>
            <person name="Do T."/>
            <person name="Gilbert S.C."/>
            <person name="Witherden E.A."/>
            <person name="Didelot X."/>
            <person name="Beighton D."/>
        </authorList>
    </citation>
    <scope>NUCLEOTIDE SEQUENCE [LARGE SCALE GENOMIC DNA]</scope>
    <source>
        <strain evidence="2 4">S24V</strain>
        <strain evidence="1 3">S64C</strain>
    </source>
</reference>
<dbReference type="Proteomes" id="UP000186855">
    <property type="component" value="Unassembled WGS sequence"/>
</dbReference>
<comment type="caution">
    <text evidence="1">The sequence shown here is derived from an EMBL/GenBank/DDBJ whole genome shotgun (WGS) entry which is preliminary data.</text>
</comment>
<dbReference type="AlphaFoldDB" id="A0A1Q8I002"/>
<dbReference type="Proteomes" id="UP000185736">
    <property type="component" value="Unassembled WGS sequence"/>
</dbReference>
<evidence type="ECO:0000313" key="1">
    <source>
        <dbReference type="EMBL" id="OLL14438.1"/>
    </source>
</evidence>
<dbReference type="GO" id="GO:0006355">
    <property type="term" value="P:regulation of DNA-templated transcription"/>
    <property type="evidence" value="ECO:0007669"/>
    <property type="project" value="InterPro"/>
</dbReference>
<proteinExistence type="predicted"/>
<organism evidence="1 3">
    <name type="scientific">Actinomyces oris</name>
    <dbReference type="NCBI Taxonomy" id="544580"/>
    <lineage>
        <taxon>Bacteria</taxon>
        <taxon>Bacillati</taxon>
        <taxon>Actinomycetota</taxon>
        <taxon>Actinomycetes</taxon>
        <taxon>Actinomycetales</taxon>
        <taxon>Actinomycetaceae</taxon>
        <taxon>Actinomyces</taxon>
    </lineage>
</organism>